<feature type="transmembrane region" description="Helical" evidence="8">
    <location>
        <begin position="585"/>
        <end position="605"/>
    </location>
</feature>
<evidence type="ECO:0000256" key="7">
    <source>
        <dbReference type="ARBA" id="ARBA00023180"/>
    </source>
</evidence>
<name>A0A4E9EF47_GIBZA</name>
<protein>
    <recommendedName>
        <fullName evidence="10">Cas1p 10 TM acyl transferase domain-containing protein</fullName>
    </recommendedName>
</protein>
<keyword evidence="9" id="KW-0732">Signal</keyword>
<evidence type="ECO:0000313" key="11">
    <source>
        <dbReference type="EMBL" id="VIO61312.1"/>
    </source>
</evidence>
<dbReference type="Pfam" id="PF07779">
    <property type="entry name" value="Cas1_AcylT"/>
    <property type="match status" value="1"/>
</dbReference>
<evidence type="ECO:0000256" key="4">
    <source>
        <dbReference type="ARBA" id="ARBA00022692"/>
    </source>
</evidence>
<comment type="subcellular location">
    <subcellularLocation>
        <location evidence="1">Membrane</location>
        <topology evidence="1">Multi-pass membrane protein</topology>
    </subcellularLocation>
</comment>
<dbReference type="GO" id="GO:0005975">
    <property type="term" value="P:carbohydrate metabolic process"/>
    <property type="evidence" value="ECO:0007669"/>
    <property type="project" value="UniProtKB-ARBA"/>
</dbReference>
<keyword evidence="3" id="KW-0808">Transferase</keyword>
<evidence type="ECO:0000256" key="9">
    <source>
        <dbReference type="SAM" id="SignalP"/>
    </source>
</evidence>
<evidence type="ECO:0000256" key="2">
    <source>
        <dbReference type="ARBA" id="ARBA00010666"/>
    </source>
</evidence>
<sequence>MGSFWARVISTTLAVFFLLAVTFKPLFPGNDPYRCRAIQNTGRWIDPPDEEGNRYPFQQWQPNGCIMSKYESEEIRHCMQKRRILLVGDSTSRNVAHAFGRLMEISFEKRLNANSNFSQLDANRWHHDKKEDKLSRSHSFNMTYYGQKVQRLPNVWLASMDTPSQQEFVHNLEIYANEKQDTPPIDDQEGAALMYLAGGAWFGRWNLTTPVPADGILSTSAKFDIVMNTKPWSHRFGVFKKYMSAISDYINDNIHDPDPFTAPMDPIDGLGNQVFYAPPVGPMYLGDIPRRIVDANRRIDEMIKIQDWIREVEKHWKFPVLWSIPMTTYGQKKTWLDPLKSGQHVKHGIADTRANILLNLRCNAKLDRIKPYPYKRTCCTDYGIKPLTQLGIVALGIIYLVACLVGEILDLYHDRSEPHWGLFNMKVGSFILALLMCYYADRTQMMAKGEKLWLPIDFAVLCAPCIAILLLTIRRSRSPISMDMSLLTKETNESFLSRHQTEEWKGWMQAVILIYHWTGAIKGSKSIYILIRLCVAAYLFQTGYGHTLYFVRKNDFSFRRVATVLLRLNVLSCSLAYVMDTDYMFYYFSPLVSFWFLVVYATMAVGGKRFNSDPQIVLSKICISGLLISAIFMCTPFTQFVFGLLKTVFNIQWSYETWQYRVTLDMFIVYAGMLTAVVHNEMKQTSVHLGLRIILAFAGLFVTMYYFKSTLHLRLSVYKTWHPLVSFIPIIAFITLRNISATIRNYHSKAMGWLGRCSLETYILQYHILMAADTEGVLIVDGLFGDGTVLGDRWRTLIIIVPLFLWVSNAAAISTGYVVELIMDSSEDDEEKSTSSYAWLDKVPGYEQITAPKVRIACILLVMWILNILTPGHGEVPAPSGGHDVTVAPTVP</sequence>
<gene>
    <name evidence="11" type="ORF">FUG_LOCUS431444</name>
</gene>
<keyword evidence="5 8" id="KW-1133">Transmembrane helix</keyword>
<feature type="transmembrane region" description="Helical" evidence="8">
    <location>
        <begin position="452"/>
        <end position="473"/>
    </location>
</feature>
<reference evidence="11" key="1">
    <citation type="submission" date="2019-04" db="EMBL/GenBank/DDBJ databases">
        <authorList>
            <person name="Melise S."/>
            <person name="Noan J."/>
            <person name="Okalmin O."/>
        </authorList>
    </citation>
    <scope>NUCLEOTIDE SEQUENCE</scope>
    <source>
        <strain evidence="11">FN9</strain>
    </source>
</reference>
<feature type="transmembrane region" description="Helical" evidence="8">
    <location>
        <begin position="720"/>
        <end position="739"/>
    </location>
</feature>
<keyword evidence="6 8" id="KW-0472">Membrane</keyword>
<dbReference type="GO" id="GO:0016740">
    <property type="term" value="F:transferase activity"/>
    <property type="evidence" value="ECO:0007669"/>
    <property type="project" value="UniProtKB-KW"/>
</dbReference>
<organism evidence="11">
    <name type="scientific">Gibberella zeae</name>
    <name type="common">Wheat head blight fungus</name>
    <name type="synonym">Fusarium graminearum</name>
    <dbReference type="NCBI Taxonomy" id="5518"/>
    <lineage>
        <taxon>Eukaryota</taxon>
        <taxon>Fungi</taxon>
        <taxon>Dikarya</taxon>
        <taxon>Ascomycota</taxon>
        <taxon>Pezizomycotina</taxon>
        <taxon>Sordariomycetes</taxon>
        <taxon>Hypocreomycetidae</taxon>
        <taxon>Hypocreales</taxon>
        <taxon>Nectriaceae</taxon>
        <taxon>Fusarium</taxon>
    </lineage>
</organism>
<feature type="signal peptide" evidence="9">
    <location>
        <begin position="1"/>
        <end position="28"/>
    </location>
</feature>
<dbReference type="GO" id="GO:0005794">
    <property type="term" value="C:Golgi apparatus"/>
    <property type="evidence" value="ECO:0007669"/>
    <property type="project" value="UniProtKB-ARBA"/>
</dbReference>
<feature type="transmembrane region" description="Helical" evidence="8">
    <location>
        <begin position="561"/>
        <end position="579"/>
    </location>
</feature>
<evidence type="ECO:0000256" key="6">
    <source>
        <dbReference type="ARBA" id="ARBA00023136"/>
    </source>
</evidence>
<dbReference type="GO" id="GO:0016020">
    <property type="term" value="C:membrane"/>
    <property type="evidence" value="ECO:0007669"/>
    <property type="project" value="UniProtKB-SubCell"/>
</dbReference>
<evidence type="ECO:0000256" key="1">
    <source>
        <dbReference type="ARBA" id="ARBA00004141"/>
    </source>
</evidence>
<dbReference type="AlphaFoldDB" id="A0A4E9EF47"/>
<feature type="chain" id="PRO_5026175714" description="Cas1p 10 TM acyl transferase domain-containing protein" evidence="9">
    <location>
        <begin position="29"/>
        <end position="892"/>
    </location>
</feature>
<evidence type="ECO:0000259" key="10">
    <source>
        <dbReference type="Pfam" id="PF07779"/>
    </source>
</evidence>
<feature type="domain" description="Cas1p 10 TM acyl transferase" evidence="10">
    <location>
        <begin position="425"/>
        <end position="826"/>
    </location>
</feature>
<feature type="transmembrane region" description="Helical" evidence="8">
    <location>
        <begin position="689"/>
        <end position="708"/>
    </location>
</feature>
<keyword evidence="7" id="KW-0325">Glycoprotein</keyword>
<feature type="transmembrane region" description="Helical" evidence="8">
    <location>
        <begin position="658"/>
        <end position="677"/>
    </location>
</feature>
<evidence type="ECO:0000256" key="8">
    <source>
        <dbReference type="SAM" id="Phobius"/>
    </source>
</evidence>
<dbReference type="InterPro" id="IPR012419">
    <property type="entry name" value="Cas1_AcylTrans_dom"/>
</dbReference>
<dbReference type="PANTHER" id="PTHR13533">
    <property type="entry name" value="N-ACETYLNEURAMINATE 9-O-ACETYLTRANSFERASE"/>
    <property type="match status" value="1"/>
</dbReference>
<feature type="transmembrane region" description="Helical" evidence="8">
    <location>
        <begin position="421"/>
        <end position="440"/>
    </location>
</feature>
<evidence type="ECO:0000256" key="3">
    <source>
        <dbReference type="ARBA" id="ARBA00022679"/>
    </source>
</evidence>
<feature type="transmembrane region" description="Helical" evidence="8">
    <location>
        <begin position="527"/>
        <end position="549"/>
    </location>
</feature>
<dbReference type="EMBL" id="CAAKMV010000152">
    <property type="protein sequence ID" value="VIO61312.1"/>
    <property type="molecule type" value="Genomic_DNA"/>
</dbReference>
<proteinExistence type="inferred from homology"/>
<evidence type="ECO:0000256" key="5">
    <source>
        <dbReference type="ARBA" id="ARBA00022989"/>
    </source>
</evidence>
<feature type="transmembrane region" description="Helical" evidence="8">
    <location>
        <begin position="387"/>
        <end position="409"/>
    </location>
</feature>
<accession>A0A4E9EF47</accession>
<feature type="transmembrane region" description="Helical" evidence="8">
    <location>
        <begin position="797"/>
        <end position="819"/>
    </location>
</feature>
<comment type="similarity">
    <text evidence="2">Belongs to the PC-esterase family. CASD1 subfamily.</text>
</comment>
<dbReference type="PANTHER" id="PTHR13533:SF1">
    <property type="entry name" value="N-ACETYLNEURAMINATE 9-O-ACETYLTRANSFERASE"/>
    <property type="match status" value="1"/>
</dbReference>
<keyword evidence="4 8" id="KW-0812">Transmembrane</keyword>
<feature type="transmembrane region" description="Helical" evidence="8">
    <location>
        <begin position="617"/>
        <end position="638"/>
    </location>
</feature>